<protein>
    <submittedName>
        <fullName evidence="1">Uncharacterized protein</fullName>
    </submittedName>
</protein>
<accession>A0A8S1LAZ3</accession>
<gene>
    <name evidence="1" type="ORF">PPRIM_AZ9-3.1.T0340285</name>
</gene>
<comment type="caution">
    <text evidence="1">The sequence shown here is derived from an EMBL/GenBank/DDBJ whole genome shotgun (WGS) entry which is preliminary data.</text>
</comment>
<organism evidence="1 2">
    <name type="scientific">Paramecium primaurelia</name>
    <dbReference type="NCBI Taxonomy" id="5886"/>
    <lineage>
        <taxon>Eukaryota</taxon>
        <taxon>Sar</taxon>
        <taxon>Alveolata</taxon>
        <taxon>Ciliophora</taxon>
        <taxon>Intramacronucleata</taxon>
        <taxon>Oligohymenophorea</taxon>
        <taxon>Peniculida</taxon>
        <taxon>Parameciidae</taxon>
        <taxon>Paramecium</taxon>
    </lineage>
</organism>
<reference evidence="1" key="1">
    <citation type="submission" date="2021-01" db="EMBL/GenBank/DDBJ databases">
        <authorList>
            <consortium name="Genoscope - CEA"/>
            <person name="William W."/>
        </authorList>
    </citation>
    <scope>NUCLEOTIDE SEQUENCE</scope>
</reference>
<name>A0A8S1LAZ3_PARPR</name>
<dbReference type="EMBL" id="CAJJDM010000033">
    <property type="protein sequence ID" value="CAD8063365.1"/>
    <property type="molecule type" value="Genomic_DNA"/>
</dbReference>
<dbReference type="AlphaFoldDB" id="A0A8S1LAZ3"/>
<keyword evidence="2" id="KW-1185">Reference proteome</keyword>
<evidence type="ECO:0000313" key="2">
    <source>
        <dbReference type="Proteomes" id="UP000688137"/>
    </source>
</evidence>
<dbReference type="Proteomes" id="UP000688137">
    <property type="component" value="Unassembled WGS sequence"/>
</dbReference>
<proteinExistence type="predicted"/>
<evidence type="ECO:0000313" key="1">
    <source>
        <dbReference type="EMBL" id="CAD8063365.1"/>
    </source>
</evidence>
<sequence length="222" mass="26715">MKRKDINNSKLVNKIYLANILMLLKKELKILMKSINNRIQKLLKIKLMKSFNKEHKNLNIENALEFIGFGLLNGIYDSMNKKIIIASDNRKTQPLLVDIPKSIQIDQLINFAQNLLIRVKQIININLFQFNQIMKHVFFFMRKKIKIKLSQFKINYFNIKQQEKYLLTMIEYIIDKYNNQLKIQQQILAELQAHKFYIRMIKLDQIQYIFKNFQMKVNLLNC</sequence>